<evidence type="ECO:0000313" key="2">
    <source>
        <dbReference type="EMBL" id="CAI9293773.1"/>
    </source>
</evidence>
<evidence type="ECO:0000256" key="1">
    <source>
        <dbReference type="SAM" id="MobiDB-lite"/>
    </source>
</evidence>
<gene>
    <name evidence="2" type="ORF">LSALG_LOCUS32781</name>
</gene>
<dbReference type="EMBL" id="OX465083">
    <property type="protein sequence ID" value="CAI9293773.1"/>
    <property type="molecule type" value="Genomic_DNA"/>
</dbReference>
<accession>A0AA36EEW7</accession>
<protein>
    <submittedName>
        <fullName evidence="2">Uncharacterized protein</fullName>
    </submittedName>
</protein>
<keyword evidence="3" id="KW-1185">Reference proteome</keyword>
<proteinExistence type="predicted"/>
<evidence type="ECO:0000313" key="3">
    <source>
        <dbReference type="Proteomes" id="UP001177003"/>
    </source>
</evidence>
<sequence length="516" mass="57520">MGDMEFAKVHNSAIFLEDPLAAHNDLKFIVDGLKKFCLVHALTTNPAIYQGLIKDFWRNAIVKKNDQGENFMEAAIEDKKIQVTESIIRESLQIEDIPNYPMEIDVHQIEEILDHMGYEGTFPPTIKKMLPPCWKLLAHVFVSCISGWRSGANEISMANTGAIAALAAGFEFNFSKFLMNEMILNLEGSKRDKFCMYTRFLQIILNVTHPEMQIGNDTLDFKSVGPSAFGIMKQKRGGKFVFEGKFPLIKFGSFKEDVREESEEQSMPMENEDIPHSPFEPEVEEIHQSPTAYEDVEFLKEIDFTGINDNIPTNIEFDFGDEDFDPFLDIPSSRVNKVNEVASLATKTRDEGNFLKILLSTSKPLEVATSQGDVTSEIPPSVSLISTFAPFISDLTEPQTSQNSMRTSQSPETLEVPSIRCAPQVISTITATSAHSPPKQTDEGPSTMFETGGSSSILEYSPTRPSLDEVSIRLVKHLAQSSPTSSRGKGISFNEGRTDDDKSSSSDLREEIGILR</sequence>
<feature type="compositionally biased region" description="Polar residues" evidence="1">
    <location>
        <begin position="448"/>
        <end position="458"/>
    </location>
</feature>
<organism evidence="2 3">
    <name type="scientific">Lactuca saligna</name>
    <name type="common">Willowleaf lettuce</name>
    <dbReference type="NCBI Taxonomy" id="75948"/>
    <lineage>
        <taxon>Eukaryota</taxon>
        <taxon>Viridiplantae</taxon>
        <taxon>Streptophyta</taxon>
        <taxon>Embryophyta</taxon>
        <taxon>Tracheophyta</taxon>
        <taxon>Spermatophyta</taxon>
        <taxon>Magnoliopsida</taxon>
        <taxon>eudicotyledons</taxon>
        <taxon>Gunneridae</taxon>
        <taxon>Pentapetalae</taxon>
        <taxon>asterids</taxon>
        <taxon>campanulids</taxon>
        <taxon>Asterales</taxon>
        <taxon>Asteraceae</taxon>
        <taxon>Cichorioideae</taxon>
        <taxon>Cichorieae</taxon>
        <taxon>Lactucinae</taxon>
        <taxon>Lactuca</taxon>
    </lineage>
</organism>
<dbReference type="Proteomes" id="UP001177003">
    <property type="component" value="Chromosome 7"/>
</dbReference>
<feature type="compositionally biased region" description="Polar residues" evidence="1">
    <location>
        <begin position="430"/>
        <end position="439"/>
    </location>
</feature>
<feature type="region of interest" description="Disordered" evidence="1">
    <location>
        <begin position="397"/>
        <end position="418"/>
    </location>
</feature>
<feature type="region of interest" description="Disordered" evidence="1">
    <location>
        <begin position="430"/>
        <end position="462"/>
    </location>
</feature>
<dbReference type="AlphaFoldDB" id="A0AA36EEW7"/>
<feature type="compositionally biased region" description="Polar residues" evidence="1">
    <location>
        <begin position="397"/>
        <end position="412"/>
    </location>
</feature>
<reference evidence="2" key="1">
    <citation type="submission" date="2023-04" db="EMBL/GenBank/DDBJ databases">
        <authorList>
            <person name="Vijverberg K."/>
            <person name="Xiong W."/>
            <person name="Schranz E."/>
        </authorList>
    </citation>
    <scope>NUCLEOTIDE SEQUENCE</scope>
</reference>
<feature type="compositionally biased region" description="Basic and acidic residues" evidence="1">
    <location>
        <begin position="496"/>
        <end position="516"/>
    </location>
</feature>
<name>A0AA36EEW7_LACSI</name>
<feature type="region of interest" description="Disordered" evidence="1">
    <location>
        <begin position="478"/>
        <end position="516"/>
    </location>
</feature>